<proteinExistence type="predicted"/>
<feature type="compositionally biased region" description="Polar residues" evidence="1">
    <location>
        <begin position="528"/>
        <end position="537"/>
    </location>
</feature>
<dbReference type="OrthoDB" id="6088715at2759"/>
<feature type="compositionally biased region" description="Basic residues" evidence="1">
    <location>
        <begin position="580"/>
        <end position="589"/>
    </location>
</feature>
<feature type="compositionally biased region" description="Polar residues" evidence="1">
    <location>
        <begin position="354"/>
        <end position="374"/>
    </location>
</feature>
<organism evidence="2 3">
    <name type="scientific">Owenia fusiformis</name>
    <name type="common">Polychaete worm</name>
    <dbReference type="NCBI Taxonomy" id="6347"/>
    <lineage>
        <taxon>Eukaryota</taxon>
        <taxon>Metazoa</taxon>
        <taxon>Spiralia</taxon>
        <taxon>Lophotrochozoa</taxon>
        <taxon>Annelida</taxon>
        <taxon>Polychaeta</taxon>
        <taxon>Sedentaria</taxon>
        <taxon>Canalipalpata</taxon>
        <taxon>Sabellida</taxon>
        <taxon>Oweniida</taxon>
        <taxon>Oweniidae</taxon>
        <taxon>Owenia</taxon>
    </lineage>
</organism>
<feature type="compositionally biased region" description="Basic and acidic residues" evidence="1">
    <location>
        <begin position="375"/>
        <end position="385"/>
    </location>
</feature>
<dbReference type="EMBL" id="CAIIXF020000005">
    <property type="protein sequence ID" value="CAH1784872.1"/>
    <property type="molecule type" value="Genomic_DNA"/>
</dbReference>
<feature type="compositionally biased region" description="Acidic residues" evidence="1">
    <location>
        <begin position="558"/>
        <end position="568"/>
    </location>
</feature>
<feature type="compositionally biased region" description="Basic and acidic residues" evidence="1">
    <location>
        <begin position="148"/>
        <end position="161"/>
    </location>
</feature>
<feature type="region of interest" description="Disordered" evidence="1">
    <location>
        <begin position="611"/>
        <end position="630"/>
    </location>
</feature>
<comment type="caution">
    <text evidence="2">The sequence shown here is derived from an EMBL/GenBank/DDBJ whole genome shotgun (WGS) entry which is preliminary data.</text>
</comment>
<evidence type="ECO:0000313" key="2">
    <source>
        <dbReference type="EMBL" id="CAH1784872.1"/>
    </source>
</evidence>
<dbReference type="AlphaFoldDB" id="A0A8S4NWK5"/>
<dbReference type="Proteomes" id="UP000749559">
    <property type="component" value="Unassembled WGS sequence"/>
</dbReference>
<sequence length="1074" mass="120565">MQSGNARLLRPRKIDIADLKRTLPKATPGETQYESIDAAFRHGNVKEMSLGKGKVTEPICISSNDDSDADIICTSFKKGPPEMIEIEDDVVYTISDDDDDLPDVLGESLQRNCSAKAFKESVSSQQHNNENTSNKTDYEKLEDVEHSRRFKSRSFDPREKICPPSPIGIENGRRTSPIGIDLEDRKCCSSPIEIDSLDCKDSTLASTEVPIKLDTVDVLELANKQAYIRQANIKPEKGNPQVKLTSSIEDILCINLDSEDELPDLDVEVIESFNMPDMLNKTQATYHVKKEIDSDVLIESDSLPEPSTSKHAQPSRRSSRATILSESSTASSETTNDDSQSHESDSTNEDSDKSSTCNSDSQESTKYTSDNHILTSHDVESHKSSASDTNNIELCDNMETANKNPTEINEDMETDSDSKSDMSQSPRNLFNTFFSSKASDKSPSQSPNTSRSSPIETEKPHLSRKKYICRKRHKNLNPAFKSMVEDGIASLSEDDDIEYNILYASDELLNLKPVVILKDCSPYKAKNSAISQNSSPFKTVDDLDSESERCDVVDDALDSSEDADIDSENEVKNQKASQKYYRRKKRRNSEKHSPTKIAKTIDGDFKHYQSASVSSDSSLPSDSNYVPRTKKVKRLRNKSISTKHDSQSTFDLYEPLEFIEQPDVLKATIDRSVLLPMCPSHMILTHQSTDDANTSVTSLIEKFNDMQINIIEAAFEEGDEFIICASQTVEEFTNVETQPDDNTRDRLFRLGLLEAPSMHVAITSYNTLRKIQSLHPWREPSLTLTWDDLDHIMSNIIMTDHSTPSLALYSNSQALTLLVNTIEEDFILRDPKYQKDISKSIAYRWLSAQNQFSNVRSVINWVSAVIKFDEFSPVSSGEKKTPEKTISNFPILPEVMKLLDLSIAVSSAPENCVGRIARALVGVYIYELSDTIQRSLLLQSIGSHALRFELARLSLEDLSSNLNKSNDDHNLKSLMDSYFTCDIGSICQTPPLTPNSEYSDDASLSTKATSNGELLILLLYTLIESYIIKERDRLDLSVYVRKKEVGKHRELSAEDREALRGLPRFNLNIEPLKQ</sequence>
<protein>
    <submittedName>
        <fullName evidence="2">Uncharacterized protein</fullName>
    </submittedName>
</protein>
<feature type="compositionally biased region" description="Polar residues" evidence="1">
    <location>
        <begin position="421"/>
        <end position="434"/>
    </location>
</feature>
<feature type="region of interest" description="Disordered" evidence="1">
    <location>
        <begin position="297"/>
        <end position="466"/>
    </location>
</feature>
<feature type="compositionally biased region" description="Basic and acidic residues" evidence="1">
    <location>
        <begin position="339"/>
        <end position="353"/>
    </location>
</feature>
<gene>
    <name evidence="2" type="ORF">OFUS_LOCUS10998</name>
</gene>
<feature type="region of interest" description="Disordered" evidence="1">
    <location>
        <begin position="526"/>
        <end position="546"/>
    </location>
</feature>
<evidence type="ECO:0000313" key="3">
    <source>
        <dbReference type="Proteomes" id="UP000749559"/>
    </source>
</evidence>
<feature type="compositionally biased region" description="Low complexity" evidence="1">
    <location>
        <begin position="325"/>
        <end position="334"/>
    </location>
</feature>
<feature type="region of interest" description="Disordered" evidence="1">
    <location>
        <begin position="148"/>
        <end position="175"/>
    </location>
</feature>
<feature type="compositionally biased region" description="Low complexity" evidence="1">
    <location>
        <begin position="435"/>
        <end position="454"/>
    </location>
</feature>
<name>A0A8S4NWK5_OWEFU</name>
<reference evidence="2" key="1">
    <citation type="submission" date="2022-03" db="EMBL/GenBank/DDBJ databases">
        <authorList>
            <person name="Martin C."/>
        </authorList>
    </citation>
    <scope>NUCLEOTIDE SEQUENCE</scope>
</reference>
<keyword evidence="3" id="KW-1185">Reference proteome</keyword>
<feature type="region of interest" description="Disordered" evidence="1">
    <location>
        <begin position="558"/>
        <end position="601"/>
    </location>
</feature>
<accession>A0A8S4NWK5</accession>
<feature type="compositionally biased region" description="Low complexity" evidence="1">
    <location>
        <begin position="611"/>
        <end position="623"/>
    </location>
</feature>
<evidence type="ECO:0000256" key="1">
    <source>
        <dbReference type="SAM" id="MobiDB-lite"/>
    </source>
</evidence>